<dbReference type="Gene3D" id="3.40.50.1980">
    <property type="entry name" value="Nitrogenase molybdenum iron protein domain"/>
    <property type="match status" value="2"/>
</dbReference>
<name>A0A0G3GYS9_9CORY</name>
<gene>
    <name evidence="4" type="ORF">CMUST_06650</name>
</gene>
<dbReference type="InterPro" id="IPR002491">
    <property type="entry name" value="ABC_transptr_periplasmic_BD"/>
</dbReference>
<evidence type="ECO:0000313" key="4">
    <source>
        <dbReference type="EMBL" id="AKK05665.1"/>
    </source>
</evidence>
<evidence type="ECO:0000259" key="3">
    <source>
        <dbReference type="PROSITE" id="PS50983"/>
    </source>
</evidence>
<dbReference type="PROSITE" id="PS51257">
    <property type="entry name" value="PROKAR_LIPOPROTEIN"/>
    <property type="match status" value="1"/>
</dbReference>
<dbReference type="Proteomes" id="UP000035199">
    <property type="component" value="Chromosome"/>
</dbReference>
<dbReference type="OrthoDB" id="9797850at2"/>
<evidence type="ECO:0000313" key="5">
    <source>
        <dbReference type="Proteomes" id="UP000035199"/>
    </source>
</evidence>
<dbReference type="RefSeq" id="WP_047261835.1">
    <property type="nucleotide sequence ID" value="NZ_CP011542.1"/>
</dbReference>
<feature type="domain" description="Fe/B12 periplasmic-binding" evidence="3">
    <location>
        <begin position="57"/>
        <end position="338"/>
    </location>
</feature>
<evidence type="ECO:0000256" key="2">
    <source>
        <dbReference type="SAM" id="SignalP"/>
    </source>
</evidence>
<reference evidence="5" key="2">
    <citation type="submission" date="2015-05" db="EMBL/GenBank/DDBJ databases">
        <title>Complete genome sequence of Corynebacterium mustelae DSM 45274, isolated from various tissues of a male ferret with lethal sepsis.</title>
        <authorList>
            <person name="Ruckert C."/>
            <person name="Albersmeier A."/>
            <person name="Winkler A."/>
            <person name="Tauch A."/>
        </authorList>
    </citation>
    <scope>NUCLEOTIDE SEQUENCE [LARGE SCALE GENOMIC DNA]</scope>
    <source>
        <strain evidence="5">DSM 45274</strain>
    </source>
</reference>
<feature type="chain" id="PRO_5038990680" evidence="2">
    <location>
        <begin position="22"/>
        <end position="358"/>
    </location>
</feature>
<evidence type="ECO:0000256" key="1">
    <source>
        <dbReference type="ARBA" id="ARBA00008814"/>
    </source>
</evidence>
<sequence length="358" mass="38635">MRIKKAAAVIALSSVVLSACSDTGSSTATSASGEAGAAGGITIENCGQEVTYEATDDLFVNDGNIISIALAAGAKDNIKYVSSVQRDMDILKAKYGADVEKLNDVAKEYPSLEEVVSKQPDIFVAGWNYGFNEGKNLTPETLKEQGISSYILTESCRQDGTDKRGIVDPWEAVEIDVNNLGAMTGNEETAQKVVADQQERLAKLKEAQQPEKAPVAFVFDSASDTIFTSGSFGAPEAIITAAGAKNAASDIKDTWTTVGWEHLTANTPDVFVFVEYPGQEFDEKVKILKEHPTTKDLPAVKENRFINLPYAMWTSGPLNIDAAEHVRKGLEKFGLAPESDIKPQLELPESVPGKEYFQ</sequence>
<dbReference type="InterPro" id="IPR050902">
    <property type="entry name" value="ABC_Transporter_SBP"/>
</dbReference>
<protein>
    <submittedName>
        <fullName evidence="4">ABC-type Fe3+-hydroxamate transport system, periplasmic component</fullName>
    </submittedName>
</protein>
<comment type="similarity">
    <text evidence="1">Belongs to the bacterial solute-binding protein 8 family.</text>
</comment>
<dbReference type="STRING" id="571915.CMUST_06650"/>
<organism evidence="4 5">
    <name type="scientific">Corynebacterium mustelae</name>
    <dbReference type="NCBI Taxonomy" id="571915"/>
    <lineage>
        <taxon>Bacteria</taxon>
        <taxon>Bacillati</taxon>
        <taxon>Actinomycetota</taxon>
        <taxon>Actinomycetes</taxon>
        <taxon>Mycobacteriales</taxon>
        <taxon>Corynebacteriaceae</taxon>
        <taxon>Corynebacterium</taxon>
    </lineage>
</organism>
<dbReference type="PANTHER" id="PTHR30535">
    <property type="entry name" value="VITAMIN B12-BINDING PROTEIN"/>
    <property type="match status" value="1"/>
</dbReference>
<reference evidence="4 5" key="1">
    <citation type="journal article" date="2015" name="Genome Announc.">
        <title>Complete Genome Sequence of the Type Strain Corynebacterium mustelae DSM 45274, Isolated from Various Tissues of a Male Ferret with Lethal Sepsis.</title>
        <authorList>
            <person name="Ruckert C."/>
            <person name="Eimer J."/>
            <person name="Winkler A."/>
            <person name="Tauch A."/>
        </authorList>
    </citation>
    <scope>NUCLEOTIDE SEQUENCE [LARGE SCALE GENOMIC DNA]</scope>
    <source>
        <strain evidence="4 5">DSM 45274</strain>
    </source>
</reference>
<dbReference type="Pfam" id="PF01497">
    <property type="entry name" value="Peripla_BP_2"/>
    <property type="match status" value="1"/>
</dbReference>
<dbReference type="AlphaFoldDB" id="A0A0G3GYS9"/>
<dbReference type="PROSITE" id="PS50983">
    <property type="entry name" value="FE_B12_PBP"/>
    <property type="match status" value="1"/>
</dbReference>
<keyword evidence="5" id="KW-1185">Reference proteome</keyword>
<proteinExistence type="inferred from homology"/>
<dbReference type="EMBL" id="CP011542">
    <property type="protein sequence ID" value="AKK05665.1"/>
    <property type="molecule type" value="Genomic_DNA"/>
</dbReference>
<dbReference type="KEGG" id="cmv:CMUST_06650"/>
<feature type="signal peptide" evidence="2">
    <location>
        <begin position="1"/>
        <end position="21"/>
    </location>
</feature>
<dbReference type="CDD" id="cd01148">
    <property type="entry name" value="TroA_a"/>
    <property type="match status" value="1"/>
</dbReference>
<dbReference type="PANTHER" id="PTHR30535:SF7">
    <property type="entry name" value="IRON(III) DICITRATE-BINDING PROTEIN"/>
    <property type="match status" value="1"/>
</dbReference>
<dbReference type="PATRIC" id="fig|571915.4.peg.1415"/>
<dbReference type="SUPFAM" id="SSF53807">
    <property type="entry name" value="Helical backbone' metal receptor"/>
    <property type="match status" value="1"/>
</dbReference>
<keyword evidence="2" id="KW-0732">Signal</keyword>
<accession>A0A0G3GYS9</accession>